<sequence>MLVMVLGRQRMPLRNADLVTADDASIHARVGGKRPRREWGVERLVMGLRQMMTVLVQSHEIVLSF</sequence>
<keyword evidence="2" id="KW-1185">Reference proteome</keyword>
<dbReference type="RefSeq" id="WP_184295570.1">
    <property type="nucleotide sequence ID" value="NZ_JACHXO010000012.1"/>
</dbReference>
<protein>
    <recommendedName>
        <fullName evidence="3">Transposase</fullName>
    </recommendedName>
</protein>
<accession>A0ABR6GZ35</accession>
<evidence type="ECO:0000313" key="2">
    <source>
        <dbReference type="Proteomes" id="UP000574369"/>
    </source>
</evidence>
<dbReference type="EMBL" id="JACHXO010000012">
    <property type="protein sequence ID" value="MBB3197366.1"/>
    <property type="molecule type" value="Genomic_DNA"/>
</dbReference>
<name>A0ABR6GZ35_9BURK</name>
<gene>
    <name evidence="1" type="ORF">FHS28_004793</name>
</gene>
<evidence type="ECO:0000313" key="1">
    <source>
        <dbReference type="EMBL" id="MBB3197366.1"/>
    </source>
</evidence>
<comment type="caution">
    <text evidence="1">The sequence shown here is derived from an EMBL/GenBank/DDBJ whole genome shotgun (WGS) entry which is preliminary data.</text>
</comment>
<reference evidence="1 2" key="1">
    <citation type="submission" date="2020-08" db="EMBL/GenBank/DDBJ databases">
        <title>Genomic Encyclopedia of Type Strains, Phase III (KMG-III): the genomes of soil and plant-associated and newly described type strains.</title>
        <authorList>
            <person name="Whitman W."/>
        </authorList>
    </citation>
    <scope>NUCLEOTIDE SEQUENCE [LARGE SCALE GENOMIC DNA]</scope>
    <source>
        <strain evidence="1 2">CECT 7247</strain>
    </source>
</reference>
<evidence type="ECO:0008006" key="3">
    <source>
        <dbReference type="Google" id="ProtNLM"/>
    </source>
</evidence>
<dbReference type="Proteomes" id="UP000574369">
    <property type="component" value="Unassembled WGS sequence"/>
</dbReference>
<proteinExistence type="predicted"/>
<organism evidence="1 2">
    <name type="scientific">Roseateles terrae</name>
    <dbReference type="NCBI Taxonomy" id="431060"/>
    <lineage>
        <taxon>Bacteria</taxon>
        <taxon>Pseudomonadati</taxon>
        <taxon>Pseudomonadota</taxon>
        <taxon>Betaproteobacteria</taxon>
        <taxon>Burkholderiales</taxon>
        <taxon>Sphaerotilaceae</taxon>
        <taxon>Roseateles</taxon>
    </lineage>
</organism>